<evidence type="ECO:0000313" key="3">
    <source>
        <dbReference type="EMBL" id="GAJ04229.1"/>
    </source>
</evidence>
<dbReference type="PANTHER" id="PTHR42783:SF3">
    <property type="entry name" value="GLUTAMATE SYNTHASE [NADPH] SMALL CHAIN-RELATED"/>
    <property type="match status" value="1"/>
</dbReference>
<accession>X1TG19</accession>
<dbReference type="InterPro" id="IPR023753">
    <property type="entry name" value="FAD/NAD-binding_dom"/>
</dbReference>
<feature type="domain" description="FAD/NAD(P)-binding" evidence="2">
    <location>
        <begin position="17"/>
        <end position="213"/>
    </location>
</feature>
<comment type="caution">
    <text evidence="3">The sequence shown here is derived from an EMBL/GenBank/DDBJ whole genome shotgun (WGS) entry which is preliminary data.</text>
</comment>
<evidence type="ECO:0000256" key="1">
    <source>
        <dbReference type="SAM" id="Phobius"/>
    </source>
</evidence>
<dbReference type="PROSITE" id="PS51257">
    <property type="entry name" value="PROKAR_LIPOPROTEIN"/>
    <property type="match status" value="1"/>
</dbReference>
<keyword evidence="1" id="KW-0812">Transmembrane</keyword>
<sequence length="216" mass="23156">MDDYEKPMVKPVTAAAQVAIIGSGPAGLSCAYFLALLGRSSVIFEAQPIPGGMLTLGIPEFRLPKETLQKEIDFILSHGIELRTGTRIDNAQELLKKDFKAVFVATGTQTGKPIDIEGIQLDGVVDAMGFLRDRALGKGLNCEGKKVVIFGGGNAAVDAARSAVRLGAEKVTILYRRTRQEMPAYEEEIEEALGEGIELVTLAIPKRINGKKNSAA</sequence>
<dbReference type="GO" id="GO:0016491">
    <property type="term" value="F:oxidoreductase activity"/>
    <property type="evidence" value="ECO:0007669"/>
    <property type="project" value="InterPro"/>
</dbReference>
<protein>
    <recommendedName>
        <fullName evidence="2">FAD/NAD(P)-binding domain-containing protein</fullName>
    </recommendedName>
</protein>
<dbReference type="Gene3D" id="3.50.50.60">
    <property type="entry name" value="FAD/NAD(P)-binding domain"/>
    <property type="match status" value="2"/>
</dbReference>
<dbReference type="PANTHER" id="PTHR42783">
    <property type="entry name" value="GLUTAMATE SYNTHASE [NADPH] SMALL CHAIN"/>
    <property type="match status" value="1"/>
</dbReference>
<keyword evidence="1" id="KW-1133">Transmembrane helix</keyword>
<feature type="non-terminal residue" evidence="3">
    <location>
        <position position="216"/>
    </location>
</feature>
<dbReference type="Pfam" id="PF07992">
    <property type="entry name" value="Pyr_redox_2"/>
    <property type="match status" value="1"/>
</dbReference>
<dbReference type="InterPro" id="IPR036188">
    <property type="entry name" value="FAD/NAD-bd_sf"/>
</dbReference>
<gene>
    <name evidence="3" type="ORF">S12H4_48429</name>
</gene>
<evidence type="ECO:0000259" key="2">
    <source>
        <dbReference type="Pfam" id="PF07992"/>
    </source>
</evidence>
<dbReference type="PRINTS" id="PR00419">
    <property type="entry name" value="ADXRDTASE"/>
</dbReference>
<reference evidence="3" key="1">
    <citation type="journal article" date="2014" name="Front. Microbiol.">
        <title>High frequency of phylogenetically diverse reductive dehalogenase-homologous genes in deep subseafloor sedimentary metagenomes.</title>
        <authorList>
            <person name="Kawai M."/>
            <person name="Futagami T."/>
            <person name="Toyoda A."/>
            <person name="Takaki Y."/>
            <person name="Nishi S."/>
            <person name="Hori S."/>
            <person name="Arai W."/>
            <person name="Tsubouchi T."/>
            <person name="Morono Y."/>
            <person name="Uchiyama I."/>
            <person name="Ito T."/>
            <person name="Fujiyama A."/>
            <person name="Inagaki F."/>
            <person name="Takami H."/>
        </authorList>
    </citation>
    <scope>NUCLEOTIDE SEQUENCE</scope>
    <source>
        <strain evidence="3">Expedition CK06-06</strain>
    </source>
</reference>
<dbReference type="EMBL" id="BARW01030268">
    <property type="protein sequence ID" value="GAJ04229.1"/>
    <property type="molecule type" value="Genomic_DNA"/>
</dbReference>
<name>X1TG19_9ZZZZ</name>
<organism evidence="3">
    <name type="scientific">marine sediment metagenome</name>
    <dbReference type="NCBI Taxonomy" id="412755"/>
    <lineage>
        <taxon>unclassified sequences</taxon>
        <taxon>metagenomes</taxon>
        <taxon>ecological metagenomes</taxon>
    </lineage>
</organism>
<dbReference type="AlphaFoldDB" id="X1TG19"/>
<feature type="transmembrane region" description="Helical" evidence="1">
    <location>
        <begin position="12"/>
        <end position="37"/>
    </location>
</feature>
<dbReference type="SUPFAM" id="SSF51971">
    <property type="entry name" value="Nucleotide-binding domain"/>
    <property type="match status" value="1"/>
</dbReference>
<keyword evidence="1" id="KW-0472">Membrane</keyword>
<proteinExistence type="predicted"/>